<reference evidence="7 8" key="1">
    <citation type="submission" date="2013-06" db="EMBL/GenBank/DDBJ databases">
        <authorList>
            <person name="Weinstock G."/>
            <person name="Sodergren E."/>
            <person name="Lobos E.A."/>
            <person name="Fulton L."/>
            <person name="Fulton R."/>
            <person name="Courtney L."/>
            <person name="Fronick C."/>
            <person name="O'Laughlin M."/>
            <person name="Godfrey J."/>
            <person name="Wilson R.M."/>
            <person name="Miner T."/>
            <person name="Farmer C."/>
            <person name="Delehaunty K."/>
            <person name="Cordes M."/>
            <person name="Minx P."/>
            <person name="Tomlinson C."/>
            <person name="Chen J."/>
            <person name="Wollam A."/>
            <person name="Pepin K.H."/>
            <person name="Bhonagiri V."/>
            <person name="Zhang X."/>
            <person name="Warren W."/>
            <person name="Mitreva M."/>
            <person name="Mardis E.R."/>
            <person name="Wilson R.K."/>
        </authorList>
    </citation>
    <scope>NUCLEOTIDE SEQUENCE [LARGE SCALE GENOMIC DNA]</scope>
    <source>
        <strain evidence="7 8">ATCC 29426</strain>
    </source>
</reference>
<evidence type="ECO:0000256" key="3">
    <source>
        <dbReference type="ARBA" id="ARBA00022578"/>
    </source>
</evidence>
<evidence type="ECO:0000259" key="5">
    <source>
        <dbReference type="Pfam" id="PF03811"/>
    </source>
</evidence>
<proteinExistence type="inferred from homology"/>
<keyword evidence="8" id="KW-1185">Reference proteome</keyword>
<evidence type="ECO:0000256" key="2">
    <source>
        <dbReference type="ARBA" id="ARBA00006212"/>
    </source>
</evidence>
<comment type="function">
    <text evidence="1">Absolutely required for transposition of IS1.</text>
</comment>
<evidence type="ECO:0000256" key="1">
    <source>
        <dbReference type="ARBA" id="ARBA00004091"/>
    </source>
</evidence>
<dbReference type="InterPro" id="IPR003220">
    <property type="entry name" value="InsA_N_dom_Znf"/>
</dbReference>
<dbReference type="PANTHER" id="PTHR47923:SF1">
    <property type="entry name" value="INSERTION ELEMENT IS1 1 PROTEIN INSA-RELATED"/>
    <property type="match status" value="1"/>
</dbReference>
<comment type="caution">
    <text evidence="7">The sequence shown here is derived from an EMBL/GenBank/DDBJ whole genome shotgun (WGS) entry which is preliminary data.</text>
</comment>
<name>A0ABP2YB03_9BACT</name>
<dbReference type="PANTHER" id="PTHR47923">
    <property type="entry name" value="INSERTION ELEMENT IS1 1 PROTEIN INSA-RELATED"/>
    <property type="match status" value="1"/>
</dbReference>
<dbReference type="InterPro" id="IPR051252">
    <property type="entry name" value="IS1_transposase_InsA"/>
</dbReference>
<sequence length="104" mass="11850">MSRLGVKFLCPYCQSESIVKSGKNCNGKQRYQCKYCHKRFITDYTYKAYLPDTDSKIIQLTKEGLGIRSTVRVLGISVTTLFKRILQIVSKIKQPPIAVGRTTK</sequence>
<dbReference type="GeneID" id="91082038"/>
<evidence type="ECO:0000259" key="6">
    <source>
        <dbReference type="Pfam" id="PF12759"/>
    </source>
</evidence>
<dbReference type="EMBL" id="AWUY01000090">
    <property type="protein sequence ID" value="ERJ77210.1"/>
    <property type="molecule type" value="Genomic_DNA"/>
</dbReference>
<evidence type="ECO:0000313" key="7">
    <source>
        <dbReference type="EMBL" id="ERJ77210.1"/>
    </source>
</evidence>
<protein>
    <submittedName>
        <fullName evidence="7">Insertion element protein</fullName>
    </submittedName>
</protein>
<organism evidence="7 8">
    <name type="scientific">Prevotella disiens JCM 6334 = ATCC 29426</name>
    <dbReference type="NCBI Taxonomy" id="1235811"/>
    <lineage>
        <taxon>Bacteria</taxon>
        <taxon>Pseudomonadati</taxon>
        <taxon>Bacteroidota</taxon>
        <taxon>Bacteroidia</taxon>
        <taxon>Bacteroidales</taxon>
        <taxon>Prevotellaceae</taxon>
        <taxon>Prevotella</taxon>
    </lineage>
</organism>
<evidence type="ECO:0000256" key="4">
    <source>
        <dbReference type="ARBA" id="ARBA00023172"/>
    </source>
</evidence>
<keyword evidence="3" id="KW-0815">Transposition</keyword>
<keyword evidence="4" id="KW-0233">DNA recombination</keyword>
<accession>A0ABP2YB03</accession>
<dbReference type="RefSeq" id="WP_021669117.1">
    <property type="nucleotide sequence ID" value="NZ_BAIS01000123.1"/>
</dbReference>
<dbReference type="Pfam" id="PF03811">
    <property type="entry name" value="Zn_ribbon_InsA"/>
    <property type="match status" value="1"/>
</dbReference>
<dbReference type="Pfam" id="PF12759">
    <property type="entry name" value="HTH_Tnp_IS1"/>
    <property type="match status" value="1"/>
</dbReference>
<gene>
    <name evidence="7" type="ORF">HMPREF0653_01199</name>
</gene>
<dbReference type="Proteomes" id="UP000016660">
    <property type="component" value="Unassembled WGS sequence"/>
</dbReference>
<evidence type="ECO:0000313" key="8">
    <source>
        <dbReference type="Proteomes" id="UP000016660"/>
    </source>
</evidence>
<feature type="domain" description="InsA N-terminal zinc ribbon" evidence="5">
    <location>
        <begin position="6"/>
        <end position="37"/>
    </location>
</feature>
<comment type="similarity">
    <text evidence="2">Belongs to the IS1 elements InsA family.</text>
</comment>
<feature type="domain" description="Insertion element IS1 protein InsA helix-turn-helix" evidence="6">
    <location>
        <begin position="44"/>
        <end position="83"/>
    </location>
</feature>
<dbReference type="InterPro" id="IPR024431">
    <property type="entry name" value="InsA_HTH_dom"/>
</dbReference>